<sequence>MTTDKTNHRETGRNRNETREEFAFEFGDFNAHQMIQLIEETKRKKKKK</sequence>
<gene>
    <name evidence="1" type="ORF">HNR31_001041</name>
</gene>
<evidence type="ECO:0000313" key="1">
    <source>
        <dbReference type="EMBL" id="MBA2874271.1"/>
    </source>
</evidence>
<dbReference type="AlphaFoldDB" id="A0A7W0BZA7"/>
<accession>A0A7W0BZA7</accession>
<dbReference type="Proteomes" id="UP000523087">
    <property type="component" value="Unassembled WGS sequence"/>
</dbReference>
<organism evidence="1 2">
    <name type="scientific">Thermaerobacillus caldiproteolyticus</name>
    <dbReference type="NCBI Taxonomy" id="247480"/>
    <lineage>
        <taxon>Bacteria</taxon>
        <taxon>Bacillati</taxon>
        <taxon>Bacillota</taxon>
        <taxon>Bacilli</taxon>
        <taxon>Bacillales</taxon>
        <taxon>Anoxybacillaceae</taxon>
        <taxon>Thermaerobacillus</taxon>
    </lineage>
</organism>
<protein>
    <submittedName>
        <fullName evidence="1">Uncharacterized protein</fullName>
    </submittedName>
</protein>
<evidence type="ECO:0000313" key="2">
    <source>
        <dbReference type="Proteomes" id="UP000523087"/>
    </source>
</evidence>
<name>A0A7W0BZA7_9BACL</name>
<dbReference type="EMBL" id="JACDUT010000002">
    <property type="protein sequence ID" value="MBA2874271.1"/>
    <property type="molecule type" value="Genomic_DNA"/>
</dbReference>
<keyword evidence="2" id="KW-1185">Reference proteome</keyword>
<comment type="caution">
    <text evidence="1">The sequence shown here is derived from an EMBL/GenBank/DDBJ whole genome shotgun (WGS) entry which is preliminary data.</text>
</comment>
<dbReference type="RefSeq" id="WP_181555186.1">
    <property type="nucleotide sequence ID" value="NZ_CP064060.1"/>
</dbReference>
<reference evidence="1 2" key="1">
    <citation type="submission" date="2020-07" db="EMBL/GenBank/DDBJ databases">
        <title>Genomic Encyclopedia of Type Strains, Phase IV (KMG-IV): sequencing the most valuable type-strain genomes for metagenomic binning, comparative biology and taxonomic classification.</title>
        <authorList>
            <person name="Goeker M."/>
        </authorList>
    </citation>
    <scope>NUCLEOTIDE SEQUENCE [LARGE SCALE GENOMIC DNA]</scope>
    <source>
        <strain evidence="1 2">DSM 15730</strain>
    </source>
</reference>
<proteinExistence type="predicted"/>